<evidence type="ECO:0000256" key="3">
    <source>
        <dbReference type="SAM" id="SignalP"/>
    </source>
</evidence>
<name>A0ABT6RH10_9BACT</name>
<dbReference type="Gene3D" id="2.160.20.10">
    <property type="entry name" value="Single-stranded right-handed beta-helix, Pectin lyase-like"/>
    <property type="match status" value="1"/>
</dbReference>
<keyword evidence="3" id="KW-0732">Signal</keyword>
<sequence>MIRKQMMLLLASAVLTAVACTAQQAAVSTTGRAIAFPGAEGFGKYTTGGRGGKVWIVTNLNDAGPGSLREAVEAKGPRMIVFAVSGTIELASKLDVKNGDVTIAGQSAPGDGICLKNYTFVIEADNVIVRYMRSRLGAEKHQEDDAMGGTRQRSNIIIDHCSASWSVDETASFYHNRNFTMQWCIVAESLNNSVHSKGEHGYGGIWGGESATFHHNLLADHKSRNPRFSGSATTPNQPDELVDFRNNVIFNWGENSTYGGEKGSYNMVCNYYKPGPATKRKTADRIVEPWSPLGKFYVFGNVVEGNSSVSIDNWNGGVQTADPDSAKAFAPFEVEKIQYTSAKDAYTAVLKYAGANKFRDAADQRVIEQARTGKAITGKNRNGIIDSPADVGGWPELRSLPAPADSDKDGMPDEWETAHGLNPANASDAAAYTVDKQYTNLEVYLNELVAAVNN</sequence>
<dbReference type="InterPro" id="IPR012334">
    <property type="entry name" value="Pectin_lyas_fold"/>
</dbReference>
<keyword evidence="2" id="KW-0325">Glycoprotein</keyword>
<proteinExistence type="predicted"/>
<feature type="chain" id="PRO_5046390547" evidence="3">
    <location>
        <begin position="20"/>
        <end position="454"/>
    </location>
</feature>
<keyword evidence="5" id="KW-1185">Reference proteome</keyword>
<keyword evidence="1" id="KW-0479">Metal-binding</keyword>
<dbReference type="Proteomes" id="UP001226434">
    <property type="component" value="Unassembled WGS sequence"/>
</dbReference>
<dbReference type="PROSITE" id="PS51257">
    <property type="entry name" value="PROKAR_LIPOPROTEIN"/>
    <property type="match status" value="1"/>
</dbReference>
<organism evidence="4 5">
    <name type="scientific">Pinibacter soli</name>
    <dbReference type="NCBI Taxonomy" id="3044211"/>
    <lineage>
        <taxon>Bacteria</taxon>
        <taxon>Pseudomonadati</taxon>
        <taxon>Bacteroidota</taxon>
        <taxon>Chitinophagia</taxon>
        <taxon>Chitinophagales</taxon>
        <taxon>Chitinophagaceae</taxon>
        <taxon>Pinibacter</taxon>
    </lineage>
</organism>
<dbReference type="PANTHER" id="PTHR42970:SF1">
    <property type="entry name" value="PECTATE LYASE C-RELATED"/>
    <property type="match status" value="1"/>
</dbReference>
<keyword evidence="4" id="KW-0456">Lyase</keyword>
<dbReference type="RefSeq" id="WP_282335231.1">
    <property type="nucleotide sequence ID" value="NZ_JASBRG010000007.1"/>
</dbReference>
<dbReference type="GO" id="GO:0016829">
    <property type="term" value="F:lyase activity"/>
    <property type="evidence" value="ECO:0007669"/>
    <property type="project" value="UniProtKB-KW"/>
</dbReference>
<reference evidence="4 5" key="1">
    <citation type="submission" date="2023-05" db="EMBL/GenBank/DDBJ databases">
        <title>Genome sequence of Pinibacter sp. MAH-24.</title>
        <authorList>
            <person name="Huq M.A."/>
        </authorList>
    </citation>
    <scope>NUCLEOTIDE SEQUENCE [LARGE SCALE GENOMIC DNA]</scope>
    <source>
        <strain evidence="4 5">MAH-24</strain>
    </source>
</reference>
<protein>
    <submittedName>
        <fullName evidence="4">Pectate lyase</fullName>
    </submittedName>
</protein>
<evidence type="ECO:0000313" key="4">
    <source>
        <dbReference type="EMBL" id="MDI3321122.1"/>
    </source>
</evidence>
<dbReference type="EMBL" id="JASBRG010000007">
    <property type="protein sequence ID" value="MDI3321122.1"/>
    <property type="molecule type" value="Genomic_DNA"/>
</dbReference>
<dbReference type="InterPro" id="IPR011050">
    <property type="entry name" value="Pectin_lyase_fold/virulence"/>
</dbReference>
<comment type="caution">
    <text evidence="4">The sequence shown here is derived from an EMBL/GenBank/DDBJ whole genome shotgun (WGS) entry which is preliminary data.</text>
</comment>
<dbReference type="PANTHER" id="PTHR42970">
    <property type="entry name" value="PECTATE LYASE C-RELATED"/>
    <property type="match status" value="1"/>
</dbReference>
<gene>
    <name evidence="4" type="ORF">QJ048_15115</name>
</gene>
<evidence type="ECO:0000256" key="2">
    <source>
        <dbReference type="ARBA" id="ARBA00023180"/>
    </source>
</evidence>
<evidence type="ECO:0000313" key="5">
    <source>
        <dbReference type="Proteomes" id="UP001226434"/>
    </source>
</evidence>
<evidence type="ECO:0000256" key="1">
    <source>
        <dbReference type="ARBA" id="ARBA00022723"/>
    </source>
</evidence>
<accession>A0ABT6RH10</accession>
<feature type="signal peptide" evidence="3">
    <location>
        <begin position="1"/>
        <end position="19"/>
    </location>
</feature>
<dbReference type="SUPFAM" id="SSF51126">
    <property type="entry name" value="Pectin lyase-like"/>
    <property type="match status" value="1"/>
</dbReference>
<dbReference type="InterPro" id="IPR052063">
    <property type="entry name" value="Polysaccharide_Lyase_1"/>
</dbReference>